<keyword evidence="4" id="KW-0378">Hydrolase</keyword>
<comment type="similarity">
    <text evidence="2">Belongs to the peptidase S49 family.</text>
</comment>
<feature type="transmembrane region" description="Helical" evidence="8">
    <location>
        <begin position="21"/>
        <end position="42"/>
    </location>
</feature>
<feature type="active site" description="Nucleophile" evidence="7">
    <location>
        <position position="405"/>
    </location>
</feature>
<dbReference type="AlphaFoldDB" id="A0A8G2C2T9"/>
<name>A0A8G2C2T9_DESNO</name>
<evidence type="ECO:0000313" key="10">
    <source>
        <dbReference type="EMBL" id="SFL62493.1"/>
    </source>
</evidence>
<feature type="active site" description="Proton donor/acceptor" evidence="7">
    <location>
        <position position="204"/>
    </location>
</feature>
<keyword evidence="3 10" id="KW-0645">Protease</keyword>
<dbReference type="InterPro" id="IPR004634">
    <property type="entry name" value="Pept_S49_pIV"/>
</dbReference>
<evidence type="ECO:0000256" key="3">
    <source>
        <dbReference type="ARBA" id="ARBA00022670"/>
    </source>
</evidence>
<keyword evidence="5" id="KW-0720">Serine protease</keyword>
<dbReference type="GO" id="GO:0006465">
    <property type="term" value="P:signal peptide processing"/>
    <property type="evidence" value="ECO:0007669"/>
    <property type="project" value="InterPro"/>
</dbReference>
<keyword evidence="6 8" id="KW-0472">Membrane</keyword>
<dbReference type="EMBL" id="FOTO01000004">
    <property type="protein sequence ID" value="SFL62493.1"/>
    <property type="molecule type" value="Genomic_DNA"/>
</dbReference>
<evidence type="ECO:0000256" key="2">
    <source>
        <dbReference type="ARBA" id="ARBA00008683"/>
    </source>
</evidence>
<keyword evidence="11" id="KW-1185">Reference proteome</keyword>
<protein>
    <submittedName>
        <fullName evidence="10">Protease-4</fullName>
    </submittedName>
</protein>
<dbReference type="Pfam" id="PF01343">
    <property type="entry name" value="Peptidase_S49"/>
    <property type="match status" value="2"/>
</dbReference>
<accession>A0A8G2C2T9</accession>
<dbReference type="CDD" id="cd07018">
    <property type="entry name" value="S49_SppA_67K_type"/>
    <property type="match status" value="1"/>
</dbReference>
<comment type="caution">
    <text evidence="10">The sequence shown here is derived from an EMBL/GenBank/DDBJ whole genome shotgun (WGS) entry which is preliminary data.</text>
</comment>
<organism evidence="10 11">
    <name type="scientific">Desulfomicrobium norvegicum (strain DSM 1741 / NCIMB 8310)</name>
    <name type="common">Desulfovibrio baculatus (strain Norway 4)</name>
    <name type="synonym">Desulfovibrio desulfuricans (strain Norway 4)</name>
    <dbReference type="NCBI Taxonomy" id="52561"/>
    <lineage>
        <taxon>Bacteria</taxon>
        <taxon>Pseudomonadati</taxon>
        <taxon>Thermodesulfobacteriota</taxon>
        <taxon>Desulfovibrionia</taxon>
        <taxon>Desulfovibrionales</taxon>
        <taxon>Desulfomicrobiaceae</taxon>
        <taxon>Desulfomicrobium</taxon>
    </lineage>
</organism>
<feature type="domain" description="Peptidase S49" evidence="9">
    <location>
        <begin position="389"/>
        <end position="539"/>
    </location>
</feature>
<dbReference type="GO" id="GO:0008236">
    <property type="term" value="F:serine-type peptidase activity"/>
    <property type="evidence" value="ECO:0007669"/>
    <property type="project" value="UniProtKB-KW"/>
</dbReference>
<keyword evidence="8" id="KW-1133">Transmembrane helix</keyword>
<evidence type="ECO:0000256" key="7">
    <source>
        <dbReference type="PIRSR" id="PIRSR001217-1"/>
    </source>
</evidence>
<feature type="domain" description="Peptidase S49" evidence="9">
    <location>
        <begin position="136"/>
        <end position="286"/>
    </location>
</feature>
<keyword evidence="8" id="KW-0812">Transmembrane</keyword>
<dbReference type="PANTHER" id="PTHR33209">
    <property type="entry name" value="PROTEASE 4"/>
    <property type="match status" value="1"/>
</dbReference>
<reference evidence="10 11" key="1">
    <citation type="submission" date="2016-10" db="EMBL/GenBank/DDBJ databases">
        <authorList>
            <person name="Varghese N."/>
            <person name="Submissions S."/>
        </authorList>
    </citation>
    <scope>NUCLEOTIDE SEQUENCE [LARGE SCALE GENOMIC DNA]</scope>
    <source>
        <strain evidence="10 11">DSM 1741</strain>
    </source>
</reference>
<dbReference type="PIRSF" id="PIRSF001217">
    <property type="entry name" value="Protease_4_SppA"/>
    <property type="match status" value="1"/>
</dbReference>
<sequence>MEILARMKTILSILWKVLSTTRVVVANIFFLVVVFILLGVFFTDTEDALRQNSVLLVNPAGTLVEQRSAPEAAEALLKKMGRETAKADETKTQDVIDAIRKAATDPKILALVIDPRDLQGCDTTKILDIGKAILDFKETGKPVLAHSMVYTQGQYLLSSYADTISVNPLGGVLITGFGMYQTYFKGLLDKTRINFHVFRVGDYKTAVEPFVRESMSEEARESGREWLNGLWQAYLDEASRNRGVSPSDIVSYVENIDTRLAATGGDAARLAVNAQLVDEIKTSTQFDQLLAGKTGKRIQDLHRVGFQDYLAMSPSSEPSGKEVIGIIRARGAILPGKQPENMTGSESIAELFQKARQDPAILAVVLRLDSPGGSAAASEEIHHEIARTQEAGKPVVVSMGSVAASGAYWIASGANRIVAAPTTLTGSIGIFAAFPTFEDTAMNLGITTDGIGTTALADLGNPLRPLSAQSERAIGQLLRFGYDLFINRVASGRRLPAAEVENSAQGRVFLGREAHDRRLVDQLGDLDDALKTAASLAGLTVVNSKELRREPSPHEKILQAFFSTAQALFTQQSPAVSRLLNMVETQARVLESFADPNHIYARSMECEGSLF</sequence>
<evidence type="ECO:0000256" key="6">
    <source>
        <dbReference type="ARBA" id="ARBA00023136"/>
    </source>
</evidence>
<dbReference type="Proteomes" id="UP000199581">
    <property type="component" value="Unassembled WGS sequence"/>
</dbReference>
<dbReference type="SUPFAM" id="SSF52096">
    <property type="entry name" value="ClpP/crotonase"/>
    <property type="match status" value="2"/>
</dbReference>
<dbReference type="PANTHER" id="PTHR33209:SF1">
    <property type="entry name" value="PEPTIDASE S49 DOMAIN-CONTAINING PROTEIN"/>
    <property type="match status" value="1"/>
</dbReference>
<dbReference type="RefSeq" id="WP_092191053.1">
    <property type="nucleotide sequence ID" value="NZ_FOTO01000004.1"/>
</dbReference>
<dbReference type="CDD" id="cd07023">
    <property type="entry name" value="S49_Sppa_N_C"/>
    <property type="match status" value="1"/>
</dbReference>
<dbReference type="GO" id="GO:0016020">
    <property type="term" value="C:membrane"/>
    <property type="evidence" value="ECO:0007669"/>
    <property type="project" value="UniProtKB-SubCell"/>
</dbReference>
<dbReference type="NCBIfam" id="TIGR00705">
    <property type="entry name" value="SppA_67K"/>
    <property type="match status" value="1"/>
</dbReference>
<evidence type="ECO:0000256" key="4">
    <source>
        <dbReference type="ARBA" id="ARBA00022801"/>
    </source>
</evidence>
<evidence type="ECO:0000259" key="9">
    <source>
        <dbReference type="Pfam" id="PF01343"/>
    </source>
</evidence>
<dbReference type="InterPro" id="IPR047217">
    <property type="entry name" value="S49_SppA_67K_type_N"/>
</dbReference>
<dbReference type="OrthoDB" id="9764363at2"/>
<comment type="subcellular location">
    <subcellularLocation>
        <location evidence="1">Membrane</location>
    </subcellularLocation>
</comment>
<dbReference type="InterPro" id="IPR002142">
    <property type="entry name" value="Peptidase_S49"/>
</dbReference>
<dbReference type="InterPro" id="IPR047272">
    <property type="entry name" value="S49_SppA_C"/>
</dbReference>
<proteinExistence type="inferred from homology"/>
<evidence type="ECO:0000256" key="1">
    <source>
        <dbReference type="ARBA" id="ARBA00004370"/>
    </source>
</evidence>
<evidence type="ECO:0000256" key="8">
    <source>
        <dbReference type="SAM" id="Phobius"/>
    </source>
</evidence>
<dbReference type="InterPro" id="IPR004635">
    <property type="entry name" value="Pept_S49_SppA"/>
</dbReference>
<gene>
    <name evidence="10" type="ORF">SAMN05421830_10479</name>
</gene>
<dbReference type="NCBIfam" id="TIGR00706">
    <property type="entry name" value="SppA_dom"/>
    <property type="match status" value="1"/>
</dbReference>
<dbReference type="Gene3D" id="6.20.330.10">
    <property type="match status" value="1"/>
</dbReference>
<evidence type="ECO:0000313" key="11">
    <source>
        <dbReference type="Proteomes" id="UP000199581"/>
    </source>
</evidence>
<dbReference type="Gene3D" id="3.90.226.10">
    <property type="entry name" value="2-enoyl-CoA Hydratase, Chain A, domain 1"/>
    <property type="match status" value="3"/>
</dbReference>
<dbReference type="InterPro" id="IPR029045">
    <property type="entry name" value="ClpP/crotonase-like_dom_sf"/>
</dbReference>
<evidence type="ECO:0000256" key="5">
    <source>
        <dbReference type="ARBA" id="ARBA00022825"/>
    </source>
</evidence>